<organism evidence="1 2">
    <name type="scientific">Thalassotalea marina</name>
    <dbReference type="NCBI Taxonomy" id="1673741"/>
    <lineage>
        <taxon>Bacteria</taxon>
        <taxon>Pseudomonadati</taxon>
        <taxon>Pseudomonadota</taxon>
        <taxon>Gammaproteobacteria</taxon>
        <taxon>Alteromonadales</taxon>
        <taxon>Colwelliaceae</taxon>
        <taxon>Thalassotalea</taxon>
    </lineage>
</organism>
<name>A0A919BQU8_9GAMM</name>
<keyword evidence="2" id="KW-1185">Reference proteome</keyword>
<accession>A0A919BQU8</accession>
<reference evidence="1" key="2">
    <citation type="submission" date="2020-09" db="EMBL/GenBank/DDBJ databases">
        <authorList>
            <person name="Sun Q."/>
            <person name="Kim S."/>
        </authorList>
    </citation>
    <scope>NUCLEOTIDE SEQUENCE</scope>
    <source>
        <strain evidence="1">KCTC 42731</strain>
    </source>
</reference>
<dbReference type="AlphaFoldDB" id="A0A919BQU8"/>
<dbReference type="Proteomes" id="UP000623842">
    <property type="component" value="Unassembled WGS sequence"/>
</dbReference>
<sequence length="61" mass="6993">MSLGKCIFNGHNLNIFRLYLADDTVAGSKQQEVNTVFNHYLQTNVYRWLTLASYANVRGIL</sequence>
<evidence type="ECO:0000313" key="1">
    <source>
        <dbReference type="EMBL" id="GHG03880.1"/>
    </source>
</evidence>
<gene>
    <name evidence="1" type="ORF">GCM10017161_36540</name>
</gene>
<protein>
    <submittedName>
        <fullName evidence="1">Uncharacterized protein</fullName>
    </submittedName>
</protein>
<reference evidence="1" key="1">
    <citation type="journal article" date="2014" name="Int. J. Syst. Evol. Microbiol.">
        <title>Complete genome sequence of Corynebacterium casei LMG S-19264T (=DSM 44701T), isolated from a smear-ripened cheese.</title>
        <authorList>
            <consortium name="US DOE Joint Genome Institute (JGI-PGF)"/>
            <person name="Walter F."/>
            <person name="Albersmeier A."/>
            <person name="Kalinowski J."/>
            <person name="Ruckert C."/>
        </authorList>
    </citation>
    <scope>NUCLEOTIDE SEQUENCE</scope>
    <source>
        <strain evidence="1">KCTC 42731</strain>
    </source>
</reference>
<dbReference type="EMBL" id="BNCK01000010">
    <property type="protein sequence ID" value="GHG03880.1"/>
    <property type="molecule type" value="Genomic_DNA"/>
</dbReference>
<evidence type="ECO:0000313" key="2">
    <source>
        <dbReference type="Proteomes" id="UP000623842"/>
    </source>
</evidence>
<comment type="caution">
    <text evidence="1">The sequence shown here is derived from an EMBL/GenBank/DDBJ whole genome shotgun (WGS) entry which is preliminary data.</text>
</comment>
<proteinExistence type="predicted"/>